<feature type="transmembrane region" description="Helical" evidence="1">
    <location>
        <begin position="81"/>
        <end position="102"/>
    </location>
</feature>
<dbReference type="Proteomes" id="UP000599109">
    <property type="component" value="Unassembled WGS sequence"/>
</dbReference>
<dbReference type="AlphaFoldDB" id="A0A936Z3K5"/>
<sequence>MLLLVIGGGVGLWFESKFMSRLSAEHPAEWRELSARGKKVLFADRASDMSYIGAQWYLILRGEYKKIEDDQLRVLGSNARLATLVTLGIFAVLGVLVVATQASPSLACMLPRT</sequence>
<evidence type="ECO:0000256" key="1">
    <source>
        <dbReference type="SAM" id="Phobius"/>
    </source>
</evidence>
<evidence type="ECO:0000313" key="3">
    <source>
        <dbReference type="Proteomes" id="UP000599109"/>
    </source>
</evidence>
<comment type="caution">
    <text evidence="2">The sequence shown here is derived from an EMBL/GenBank/DDBJ whole genome shotgun (WGS) entry which is preliminary data.</text>
</comment>
<proteinExistence type="predicted"/>
<name>A0A936Z3K5_9BURK</name>
<accession>A0A936Z3K5</accession>
<keyword evidence="1" id="KW-0472">Membrane</keyword>
<keyword evidence="1" id="KW-1133">Transmembrane helix</keyword>
<reference evidence="2 3" key="1">
    <citation type="journal article" date="2017" name="Int. J. Syst. Evol. Microbiol.">
        <title>Ramlibacter monticola sp. nov., isolated from forest soil.</title>
        <authorList>
            <person name="Chaudhary D.K."/>
            <person name="Kim J."/>
        </authorList>
    </citation>
    <scope>NUCLEOTIDE SEQUENCE [LARGE SCALE GENOMIC DNA]</scope>
    <source>
        <strain evidence="2 3">KACC 19175</strain>
    </source>
</reference>
<gene>
    <name evidence="2" type="ORF">JJ685_24305</name>
</gene>
<dbReference type="EMBL" id="JAEQNE010000008">
    <property type="protein sequence ID" value="MBL0394284.1"/>
    <property type="molecule type" value="Genomic_DNA"/>
</dbReference>
<keyword evidence="1" id="KW-0812">Transmembrane</keyword>
<protein>
    <submittedName>
        <fullName evidence="2">Uncharacterized protein</fullName>
    </submittedName>
</protein>
<keyword evidence="3" id="KW-1185">Reference proteome</keyword>
<organism evidence="2 3">
    <name type="scientific">Ramlibacter monticola</name>
    <dbReference type="NCBI Taxonomy" id="1926872"/>
    <lineage>
        <taxon>Bacteria</taxon>
        <taxon>Pseudomonadati</taxon>
        <taxon>Pseudomonadota</taxon>
        <taxon>Betaproteobacteria</taxon>
        <taxon>Burkholderiales</taxon>
        <taxon>Comamonadaceae</taxon>
        <taxon>Ramlibacter</taxon>
    </lineage>
</organism>
<evidence type="ECO:0000313" key="2">
    <source>
        <dbReference type="EMBL" id="MBL0394284.1"/>
    </source>
</evidence>